<dbReference type="EMBL" id="QXFT01004487">
    <property type="protein sequence ID" value="KAE9277672.1"/>
    <property type="molecule type" value="Genomic_DNA"/>
</dbReference>
<feature type="signal peptide" evidence="2">
    <location>
        <begin position="1"/>
        <end position="23"/>
    </location>
</feature>
<organism evidence="4 6">
    <name type="scientific">Phytophthora rubi</name>
    <dbReference type="NCBI Taxonomy" id="129364"/>
    <lineage>
        <taxon>Eukaryota</taxon>
        <taxon>Sar</taxon>
        <taxon>Stramenopiles</taxon>
        <taxon>Oomycota</taxon>
        <taxon>Peronosporomycetes</taxon>
        <taxon>Peronosporales</taxon>
        <taxon>Peronosporaceae</taxon>
        <taxon>Phytophthora</taxon>
    </lineage>
</organism>
<sequence>MMVRYLCCTVAWLALQPAMPLTSRPVSPYLPRLHREMRSSPKLTVDGRASCRRGALLSMALNASETPLRGQRGAIGSKPAPRPPSLPVCGQRRKGFSRAKLSHRDIPCSKSLGDFQ</sequence>
<proteinExistence type="predicted"/>
<feature type="compositionally biased region" description="Basic residues" evidence="1">
    <location>
        <begin position="91"/>
        <end position="101"/>
    </location>
</feature>
<accession>A0A6A3HHS3</accession>
<evidence type="ECO:0000313" key="5">
    <source>
        <dbReference type="EMBL" id="KAE9277672.1"/>
    </source>
</evidence>
<dbReference type="AlphaFoldDB" id="A0A6A3HHS3"/>
<keyword evidence="2" id="KW-0732">Signal</keyword>
<keyword evidence="7" id="KW-1185">Reference proteome</keyword>
<feature type="chain" id="PRO_5036379654" description="RxLR effector protein" evidence="2">
    <location>
        <begin position="24"/>
        <end position="116"/>
    </location>
</feature>
<evidence type="ECO:0000313" key="6">
    <source>
        <dbReference type="Proteomes" id="UP000429607"/>
    </source>
</evidence>
<dbReference type="Proteomes" id="UP000435112">
    <property type="component" value="Unassembled WGS sequence"/>
</dbReference>
<dbReference type="Proteomes" id="UP000429607">
    <property type="component" value="Unassembled WGS sequence"/>
</dbReference>
<protein>
    <recommendedName>
        <fullName evidence="9">RxLR effector protein</fullName>
    </recommendedName>
</protein>
<feature type="region of interest" description="Disordered" evidence="1">
    <location>
        <begin position="67"/>
        <end position="116"/>
    </location>
</feature>
<dbReference type="EMBL" id="QXFV01004529">
    <property type="protein sequence ID" value="KAE8969121.1"/>
    <property type="molecule type" value="Genomic_DNA"/>
</dbReference>
<gene>
    <name evidence="4" type="ORF">PR001_g27595</name>
    <name evidence="3" type="ORF">PR002_g27634</name>
    <name evidence="5" type="ORF">PR003_g28725</name>
</gene>
<evidence type="ECO:0000313" key="3">
    <source>
        <dbReference type="EMBL" id="KAE8968798.1"/>
    </source>
</evidence>
<dbReference type="OrthoDB" id="10276106at2759"/>
<comment type="caution">
    <text evidence="4">The sequence shown here is derived from an EMBL/GenBank/DDBJ whole genome shotgun (WGS) entry which is preliminary data.</text>
</comment>
<name>A0A6A3HHS3_9STRA</name>
<dbReference type="EMBL" id="QXFU01004436">
    <property type="protein sequence ID" value="KAE8968798.1"/>
    <property type="molecule type" value="Genomic_DNA"/>
</dbReference>
<evidence type="ECO:0008006" key="9">
    <source>
        <dbReference type="Google" id="ProtNLM"/>
    </source>
</evidence>
<dbReference type="Proteomes" id="UP000434957">
    <property type="component" value="Unassembled WGS sequence"/>
</dbReference>
<evidence type="ECO:0000313" key="7">
    <source>
        <dbReference type="Proteomes" id="UP000434957"/>
    </source>
</evidence>
<reference evidence="6 8" key="1">
    <citation type="submission" date="2018-09" db="EMBL/GenBank/DDBJ databases">
        <title>Genomic investigation of the strawberry pathogen Phytophthora fragariae indicates pathogenicity is determined by transcriptional variation in three key races.</title>
        <authorList>
            <person name="Adams T.M."/>
            <person name="Armitage A.D."/>
            <person name="Sobczyk M.K."/>
            <person name="Bates H.J."/>
            <person name="Dunwell J.M."/>
            <person name="Nellist C.F."/>
            <person name="Harrison R.J."/>
        </authorList>
    </citation>
    <scope>NUCLEOTIDE SEQUENCE [LARGE SCALE GENOMIC DNA]</scope>
    <source>
        <strain evidence="4 6">SCRP249</strain>
        <strain evidence="3 8">SCRP324</strain>
        <strain evidence="5 7">SCRP333</strain>
    </source>
</reference>
<evidence type="ECO:0000313" key="4">
    <source>
        <dbReference type="EMBL" id="KAE8969121.1"/>
    </source>
</evidence>
<evidence type="ECO:0000256" key="2">
    <source>
        <dbReference type="SAM" id="SignalP"/>
    </source>
</evidence>
<evidence type="ECO:0000313" key="8">
    <source>
        <dbReference type="Proteomes" id="UP000435112"/>
    </source>
</evidence>
<evidence type="ECO:0000256" key="1">
    <source>
        <dbReference type="SAM" id="MobiDB-lite"/>
    </source>
</evidence>